<feature type="region of interest" description="Disordered" evidence="1">
    <location>
        <begin position="169"/>
        <end position="223"/>
    </location>
</feature>
<comment type="caution">
    <text evidence="2">The sequence shown here is derived from an EMBL/GenBank/DDBJ whole genome shotgun (WGS) entry which is preliminary data.</text>
</comment>
<feature type="compositionally biased region" description="Polar residues" evidence="1">
    <location>
        <begin position="190"/>
        <end position="205"/>
    </location>
</feature>
<feature type="compositionally biased region" description="Acidic residues" evidence="1">
    <location>
        <begin position="361"/>
        <end position="377"/>
    </location>
</feature>
<sequence length="470" mass="53006">MPLPKTDEEIMASWSPQEWKFYAWEKENSKKILDTLSRDAAWDAHSKLMKQAWPDPDGRRKYLEWAHSWNGRMFVRNKYVMNTEDYIEMISQANFLDTDKVERLSRAISVYPKDFVAIGEANFGSVFSGYGFTPITDFLEPKYPDSDSDVLGNMILALNIHVPHSPPLSPGSSVHSFNTDSDSNSSASTELSHTFPSSTTGQPQSPAWVESSDITRENSPDSAASNVDLQTLLGVRLGFSNGISSVFNAIHRKGGHLMATIPSAMEKMHANISATCESGPQDFVFAQLGLLWTFTGDWENIRDGNPDDDKRGEWNPTGFAVVVRLSPKGKPGEVYVIHHPDPEPKLKKFGDELEEDDRYFDDEGLVEDEEYSDDQGLVEDRKSHKNEQKTSNQGIFLEHYIPRHPHPKSNSSFWIAKIADSIQDMGSYKRKFEFQVISSEESQIVNAKIWTYGLDGLALTPVREPDEIDI</sequence>
<accession>A0A8H5YNB3</accession>
<reference evidence="2 3" key="1">
    <citation type="submission" date="2020-05" db="EMBL/GenBank/DDBJ databases">
        <title>Identification and distribution of gene clusters putatively required for synthesis of sphingolipid metabolism inhibitors in phylogenetically diverse species of the filamentous fungus Fusarium.</title>
        <authorList>
            <person name="Kim H.-S."/>
            <person name="Busman M."/>
            <person name="Brown D.W."/>
            <person name="Divon H."/>
            <person name="Uhlig S."/>
            <person name="Proctor R.H."/>
        </authorList>
    </citation>
    <scope>NUCLEOTIDE SEQUENCE [LARGE SCALE GENOMIC DNA]</scope>
    <source>
        <strain evidence="2 3">NRRL 66235</strain>
    </source>
</reference>
<evidence type="ECO:0000313" key="2">
    <source>
        <dbReference type="EMBL" id="KAF5715763.1"/>
    </source>
</evidence>
<organism evidence="2 3">
    <name type="scientific">Fusarium mundagurra</name>
    <dbReference type="NCBI Taxonomy" id="1567541"/>
    <lineage>
        <taxon>Eukaryota</taxon>
        <taxon>Fungi</taxon>
        <taxon>Dikarya</taxon>
        <taxon>Ascomycota</taxon>
        <taxon>Pezizomycotina</taxon>
        <taxon>Sordariomycetes</taxon>
        <taxon>Hypocreomycetidae</taxon>
        <taxon>Hypocreales</taxon>
        <taxon>Nectriaceae</taxon>
        <taxon>Fusarium</taxon>
        <taxon>Fusarium fujikuroi species complex</taxon>
    </lineage>
</organism>
<gene>
    <name evidence="2" type="ORF">FMUND_6680</name>
</gene>
<feature type="compositionally biased region" description="Basic and acidic residues" evidence="1">
    <location>
        <begin position="378"/>
        <end position="388"/>
    </location>
</feature>
<feature type="region of interest" description="Disordered" evidence="1">
    <location>
        <begin position="361"/>
        <end position="390"/>
    </location>
</feature>
<dbReference type="EMBL" id="JAAOAN010000219">
    <property type="protein sequence ID" value="KAF5715763.1"/>
    <property type="molecule type" value="Genomic_DNA"/>
</dbReference>
<proteinExistence type="predicted"/>
<dbReference type="AlphaFoldDB" id="A0A8H5YNB3"/>
<protein>
    <submittedName>
        <fullName evidence="2">Uncharacterized protein</fullName>
    </submittedName>
</protein>
<evidence type="ECO:0000313" key="3">
    <source>
        <dbReference type="Proteomes" id="UP000544331"/>
    </source>
</evidence>
<dbReference type="Proteomes" id="UP000544331">
    <property type="component" value="Unassembled WGS sequence"/>
</dbReference>
<evidence type="ECO:0000256" key="1">
    <source>
        <dbReference type="SAM" id="MobiDB-lite"/>
    </source>
</evidence>
<name>A0A8H5YNB3_9HYPO</name>
<dbReference type="OrthoDB" id="5430299at2759"/>
<feature type="compositionally biased region" description="Low complexity" evidence="1">
    <location>
        <begin position="176"/>
        <end position="189"/>
    </location>
</feature>
<keyword evidence="3" id="KW-1185">Reference proteome</keyword>